<feature type="domain" description="Tail knob protein gp9 C-terminal" evidence="1">
    <location>
        <begin position="588"/>
        <end position="754"/>
    </location>
</feature>
<sequence length="775" mass="85577">MINDVNPYAEASFSWAEWTPNTTLKLCRVPWDASYRDVVRFVSRETQKQWFDQVDGVECRPATMHIFNAPARIELPFNEASNWNYLVAYNDYPDLEGPRAWYYFIQHVEYVNAHCTQLVLMLDVWQSFQHDVTFGSCYVTRGHVGVANKHQWDGYGRTYLALPEGLDTGSEMVTTAQRYHSIISGQHLDTVHGELNWVDYGVIVVSTTDLTKSPGSETKPDLSTSQGSIFEGATDGCAVYYCESRLGYVASIMAYGAAYPWVTQGICAVYMVPKIPKDYINRYGQEVTQIFGHPTNARWGRVYSFQSGVDSDMRYEDIMTVSGFRDLFKIPRRYRNLRKLYCYPYCVVECSCLNGTVVNYRPEDIQSDDLVIRETYTYAPSGARINFYVPGYNKAGADTLNPIRINNRGYGLPIDGGEMLNASFGITDLPHFSVVNNGGALAMANSAYTRAYAQESAQWTRQKALASADVANSNSMWQREYASRQTNLANENRTANNAITANSLNQSLAIGQNQTNQMASLQVEQNIRNNNLNGMAGIIGGGLNAIANRDPLGAINAVGGAFLGSARTDIANHGINSSAAISNSTAAASTANQIATNAAATSQANAYASGATGLSNQLNAITSQANYGLAAYAAQGDYQNAIAGINAQVQQMQLTPPTTSGALGGDMFNLSNGIMGVLVRFKTCAPSALRAAGEYMLRYGYFVQRFITPPPSLECMTKFTFWQMQEAYVRGMLPEEYRLTVKGMFERGVTVWNRPEYIGVTDWADNEPLPGISYE</sequence>
<organism evidence="2">
    <name type="scientific">Podoviridae sp. ctcKt3</name>
    <dbReference type="NCBI Taxonomy" id="2826566"/>
    <lineage>
        <taxon>Viruses</taxon>
        <taxon>Duplodnaviria</taxon>
        <taxon>Heunggongvirae</taxon>
        <taxon>Uroviricota</taxon>
        <taxon>Caudoviricetes</taxon>
    </lineage>
</organism>
<evidence type="ECO:0000313" key="2">
    <source>
        <dbReference type="EMBL" id="DAD90364.1"/>
    </source>
</evidence>
<protein>
    <submittedName>
        <fullName evidence="2">Major tail protein</fullName>
    </submittedName>
</protein>
<name>A0A8S5N7A1_9CAUD</name>
<reference evidence="2" key="1">
    <citation type="journal article" date="2021" name="Proc. Natl. Acad. Sci. U.S.A.">
        <title>A Catalog of Tens of Thousands of Viruses from Human Metagenomes Reveals Hidden Associations with Chronic Diseases.</title>
        <authorList>
            <person name="Tisza M.J."/>
            <person name="Buck C.B."/>
        </authorList>
    </citation>
    <scope>NUCLEOTIDE SEQUENCE</scope>
    <source>
        <strain evidence="2">CtcKt3</strain>
    </source>
</reference>
<dbReference type="EMBL" id="BK015084">
    <property type="protein sequence ID" value="DAD90364.1"/>
    <property type="molecule type" value="Genomic_DNA"/>
</dbReference>
<accession>A0A8S5N7A1</accession>
<dbReference type="InterPro" id="IPR048710">
    <property type="entry name" value="Gp9_C"/>
</dbReference>
<dbReference type="Pfam" id="PF20934">
    <property type="entry name" value="phi29_gp9_C"/>
    <property type="match status" value="1"/>
</dbReference>
<evidence type="ECO:0000259" key="1">
    <source>
        <dbReference type="Pfam" id="PF20934"/>
    </source>
</evidence>
<proteinExistence type="predicted"/>